<reference evidence="12 13" key="1">
    <citation type="submission" date="2016-07" db="EMBL/GenBank/DDBJ databases">
        <title>Pervasive Adenine N6-methylation of Active Genes in Fungi.</title>
        <authorList>
            <consortium name="DOE Joint Genome Institute"/>
            <person name="Mondo S.J."/>
            <person name="Dannebaum R.O."/>
            <person name="Kuo R.C."/>
            <person name="Labutti K."/>
            <person name="Haridas S."/>
            <person name="Kuo A."/>
            <person name="Salamov A."/>
            <person name="Ahrendt S.R."/>
            <person name="Lipzen A."/>
            <person name="Sullivan W."/>
            <person name="Andreopoulos W.B."/>
            <person name="Clum A."/>
            <person name="Lindquist E."/>
            <person name="Daum C."/>
            <person name="Ramamoorthy G.K."/>
            <person name="Gryganskyi A."/>
            <person name="Culley D."/>
            <person name="Magnuson J.K."/>
            <person name="James T.Y."/>
            <person name="O'Malley M.A."/>
            <person name="Stajich J.E."/>
            <person name="Spatafora J.W."/>
            <person name="Visel A."/>
            <person name="Grigoriev I.V."/>
        </authorList>
    </citation>
    <scope>NUCLEOTIDE SEQUENCE [LARGE SCALE GENOMIC DNA]</scope>
    <source>
        <strain evidence="12 13">NRRL 2496</strain>
    </source>
</reference>
<dbReference type="Gene3D" id="3.40.50.2300">
    <property type="match status" value="1"/>
</dbReference>
<dbReference type="InterPro" id="IPR014402">
    <property type="entry name" value="Sig_transdc_resp-reg_Skn7"/>
</dbReference>
<evidence type="ECO:0000256" key="2">
    <source>
        <dbReference type="ARBA" id="ARBA00022553"/>
    </source>
</evidence>
<dbReference type="PANTHER" id="PTHR45339">
    <property type="entry name" value="HYBRID SIGNAL TRANSDUCTION HISTIDINE KINASE J"/>
    <property type="match status" value="1"/>
</dbReference>
<dbReference type="SUPFAM" id="SSF52172">
    <property type="entry name" value="CheY-like"/>
    <property type="match status" value="1"/>
</dbReference>
<dbReference type="Gene3D" id="1.10.10.10">
    <property type="entry name" value="Winged helix-like DNA-binding domain superfamily/Winged helix DNA-binding domain"/>
    <property type="match status" value="1"/>
</dbReference>
<evidence type="ECO:0000256" key="5">
    <source>
        <dbReference type="ARBA" id="ARBA00023125"/>
    </source>
</evidence>
<dbReference type="InterPro" id="IPR011006">
    <property type="entry name" value="CheY-like_superfamily"/>
</dbReference>
<dbReference type="GO" id="GO:0003700">
    <property type="term" value="F:DNA-binding transcription factor activity"/>
    <property type="evidence" value="ECO:0007669"/>
    <property type="project" value="UniProtKB-UniRule"/>
</dbReference>
<evidence type="ECO:0000313" key="13">
    <source>
        <dbReference type="Proteomes" id="UP000242180"/>
    </source>
</evidence>
<dbReference type="Pfam" id="PF00072">
    <property type="entry name" value="Response_reg"/>
    <property type="match status" value="1"/>
</dbReference>
<dbReference type="PIRSF" id="PIRSF002595">
    <property type="entry name" value="RR_SKN7"/>
    <property type="match status" value="1"/>
</dbReference>
<comment type="subcellular location">
    <subcellularLocation>
        <location evidence="1 8">Nucleus</location>
    </subcellularLocation>
</comment>
<dbReference type="GO" id="GO:0000156">
    <property type="term" value="F:phosphorelay response regulator activity"/>
    <property type="evidence" value="ECO:0007669"/>
    <property type="project" value="InterPro"/>
</dbReference>
<evidence type="ECO:0000259" key="11">
    <source>
        <dbReference type="PROSITE" id="PS50110"/>
    </source>
</evidence>
<evidence type="ECO:0000313" key="12">
    <source>
        <dbReference type="EMBL" id="ORZ00410.1"/>
    </source>
</evidence>
<feature type="compositionally biased region" description="Low complexity" evidence="10">
    <location>
        <begin position="418"/>
        <end position="440"/>
    </location>
</feature>
<dbReference type="Pfam" id="PF00447">
    <property type="entry name" value="HSF_DNA-bind"/>
    <property type="match status" value="1"/>
</dbReference>
<dbReference type="SMART" id="SM00415">
    <property type="entry name" value="HSF"/>
    <property type="match status" value="1"/>
</dbReference>
<keyword evidence="7 8" id="KW-0539">Nucleus</keyword>
<dbReference type="CDD" id="cd17546">
    <property type="entry name" value="REC_hyHK_CKI1_RcsC-like"/>
    <property type="match status" value="1"/>
</dbReference>
<evidence type="ECO:0000256" key="7">
    <source>
        <dbReference type="ARBA" id="ARBA00023242"/>
    </source>
</evidence>
<feature type="region of interest" description="Disordered" evidence="10">
    <location>
        <begin position="1"/>
        <end position="22"/>
    </location>
</feature>
<feature type="region of interest" description="Disordered" evidence="10">
    <location>
        <begin position="418"/>
        <end position="494"/>
    </location>
</feature>
<dbReference type="PANTHER" id="PTHR45339:SF1">
    <property type="entry name" value="HYBRID SIGNAL TRANSDUCTION HISTIDINE KINASE J"/>
    <property type="match status" value="1"/>
</dbReference>
<evidence type="ECO:0000256" key="4">
    <source>
        <dbReference type="ARBA" id="ARBA00023015"/>
    </source>
</evidence>
<organism evidence="12 13">
    <name type="scientific">Syncephalastrum racemosum</name>
    <name type="common">Filamentous fungus</name>
    <dbReference type="NCBI Taxonomy" id="13706"/>
    <lineage>
        <taxon>Eukaryota</taxon>
        <taxon>Fungi</taxon>
        <taxon>Fungi incertae sedis</taxon>
        <taxon>Mucoromycota</taxon>
        <taxon>Mucoromycotina</taxon>
        <taxon>Mucoromycetes</taxon>
        <taxon>Mucorales</taxon>
        <taxon>Syncephalastraceae</taxon>
        <taxon>Syncephalastrum</taxon>
    </lineage>
</organism>
<dbReference type="EMBL" id="MCGN01000002">
    <property type="protein sequence ID" value="ORZ00410.1"/>
    <property type="molecule type" value="Genomic_DNA"/>
</dbReference>
<feature type="modified residue" description="4-aspartylphosphate" evidence="9">
    <location>
        <position position="346"/>
    </location>
</feature>
<name>A0A1X2HLY5_SYNRA</name>
<dbReference type="PRINTS" id="PR00056">
    <property type="entry name" value="HSFDOMAIN"/>
</dbReference>
<dbReference type="AlphaFoldDB" id="A0A1X2HLY5"/>
<dbReference type="InParanoid" id="A0A1X2HLY5"/>
<dbReference type="Proteomes" id="UP000242180">
    <property type="component" value="Unassembled WGS sequence"/>
</dbReference>
<comment type="caution">
    <text evidence="12">The sequence shown here is derived from an EMBL/GenBank/DDBJ whole genome shotgun (WGS) entry which is preliminary data.</text>
</comment>
<dbReference type="PROSITE" id="PS00434">
    <property type="entry name" value="HSF_DOMAIN"/>
    <property type="match status" value="1"/>
</dbReference>
<keyword evidence="13" id="KW-1185">Reference proteome</keyword>
<proteinExistence type="predicted"/>
<evidence type="ECO:0000256" key="3">
    <source>
        <dbReference type="ARBA" id="ARBA00023012"/>
    </source>
</evidence>
<dbReference type="FunFam" id="1.10.10.10:FF:000027">
    <property type="entry name" value="Heat shock transcription factor 1"/>
    <property type="match status" value="1"/>
</dbReference>
<dbReference type="PROSITE" id="PS50110">
    <property type="entry name" value="RESPONSE_REGULATORY"/>
    <property type="match status" value="1"/>
</dbReference>
<keyword evidence="2 9" id="KW-0597">Phosphoprotein</keyword>
<feature type="domain" description="Response regulatory" evidence="11">
    <location>
        <begin position="297"/>
        <end position="411"/>
    </location>
</feature>
<dbReference type="FunCoup" id="A0A1X2HLY5">
    <property type="interactions" value="259"/>
</dbReference>
<dbReference type="SUPFAM" id="SSF46785">
    <property type="entry name" value="Winged helix' DNA-binding domain"/>
    <property type="match status" value="1"/>
</dbReference>
<dbReference type="GO" id="GO:0043565">
    <property type="term" value="F:sequence-specific DNA binding"/>
    <property type="evidence" value="ECO:0007669"/>
    <property type="project" value="InterPro"/>
</dbReference>
<accession>A0A1X2HLY5</accession>
<evidence type="ECO:0000256" key="8">
    <source>
        <dbReference type="PIRNR" id="PIRNR002595"/>
    </source>
</evidence>
<dbReference type="GO" id="GO:0006357">
    <property type="term" value="P:regulation of transcription by RNA polymerase II"/>
    <property type="evidence" value="ECO:0007669"/>
    <property type="project" value="UniProtKB-UniRule"/>
</dbReference>
<gene>
    <name evidence="12" type="ORF">BCR43DRAFT_485167</name>
</gene>
<dbReference type="InterPro" id="IPR036388">
    <property type="entry name" value="WH-like_DNA-bd_sf"/>
</dbReference>
<sequence>MLPPSSGMASEHAFKTCPPSPTTSTIPDFVKKLFKMLGDTSRPDILTWGVDGKSFVVKDPNEFARLVLPKHFKHSNFASFVRQLNKYDFHKVRNPDDGQRPYGDQAWEFHHPHFSYGREDLLDGIKRKTSIKLPRPPGPPLHKTSSAPDGTRLGELAQQLHIKVQQAEVEQATMHSRMDEMERSSTKTHTLLHSLKQNLGAQESLLTQIMHHLRQQHAPLSAVDERVSALAVATTFAQPPSFPSSTFQTSSTKTTRPAERVTSAISPSSRGKQPSMMTAPGMVRRNTAPIEWSMPPRVLLVDDDSIFRKVSTRLLQMAGCTTDVAVDGLEAINKLNGERYDIVLMDIMMPNLDGISATRNIRRYDTWTPIISMTANTNDQDVREYIMSGMTDILPKPLDHHVLAKLLERYCAHLRLNSSKPPNSKGSSSASFSSSTVTSAPQVMSHNKATTGATIHLASFPDIKAEPQEQQEPQPKKVKISHHEQQHLQHPPLT</sequence>
<feature type="compositionally biased region" description="Low complexity" evidence="10">
    <location>
        <begin position="240"/>
        <end position="255"/>
    </location>
</feature>
<protein>
    <recommendedName>
        <fullName evidence="8">Transcription factor</fullName>
    </recommendedName>
</protein>
<evidence type="ECO:0000256" key="9">
    <source>
        <dbReference type="PROSITE-ProRule" id="PRU00169"/>
    </source>
</evidence>
<dbReference type="GO" id="GO:0005634">
    <property type="term" value="C:nucleus"/>
    <property type="evidence" value="ECO:0007669"/>
    <property type="project" value="UniProtKB-SubCell"/>
</dbReference>
<keyword evidence="5 8" id="KW-0238">DNA-binding</keyword>
<evidence type="ECO:0000256" key="1">
    <source>
        <dbReference type="ARBA" id="ARBA00004123"/>
    </source>
</evidence>
<dbReference type="InterPro" id="IPR036390">
    <property type="entry name" value="WH_DNA-bd_sf"/>
</dbReference>
<feature type="compositionally biased region" description="Polar residues" evidence="10">
    <location>
        <begin position="263"/>
        <end position="276"/>
    </location>
</feature>
<dbReference type="SMART" id="SM00448">
    <property type="entry name" value="REC"/>
    <property type="match status" value="1"/>
</dbReference>
<dbReference type="InterPro" id="IPR000232">
    <property type="entry name" value="HSF_DNA-bd"/>
</dbReference>
<dbReference type="InterPro" id="IPR001789">
    <property type="entry name" value="Sig_transdc_resp-reg_receiver"/>
</dbReference>
<dbReference type="OrthoDB" id="60033at2759"/>
<evidence type="ECO:0000256" key="10">
    <source>
        <dbReference type="SAM" id="MobiDB-lite"/>
    </source>
</evidence>
<feature type="compositionally biased region" description="Polar residues" evidence="10">
    <location>
        <begin position="441"/>
        <end position="453"/>
    </location>
</feature>
<keyword evidence="3" id="KW-0902">Two-component regulatory system</keyword>
<keyword evidence="4 8" id="KW-0805">Transcription regulation</keyword>
<evidence type="ECO:0000256" key="6">
    <source>
        <dbReference type="ARBA" id="ARBA00023163"/>
    </source>
</evidence>
<keyword evidence="6 8" id="KW-0804">Transcription</keyword>
<dbReference type="OMA" id="DSVCIQL"/>
<feature type="region of interest" description="Disordered" evidence="10">
    <location>
        <begin position="240"/>
        <end position="280"/>
    </location>
</feature>
<feature type="region of interest" description="Disordered" evidence="10">
    <location>
        <begin position="130"/>
        <end position="151"/>
    </location>
</feature>
<dbReference type="STRING" id="13706.A0A1X2HLY5"/>